<keyword evidence="1" id="KW-0732">Signal</keyword>
<keyword evidence="3" id="KW-1185">Reference proteome</keyword>
<dbReference type="EMBL" id="JAHOPB010000001">
    <property type="protein sequence ID" value="MBU8874105.1"/>
    <property type="molecule type" value="Genomic_DNA"/>
</dbReference>
<dbReference type="CDD" id="cd16325">
    <property type="entry name" value="LolA"/>
    <property type="match status" value="1"/>
</dbReference>
<organism evidence="2 3">
    <name type="scientific">Reyranella humidisoli</name>
    <dbReference type="NCBI Taxonomy" id="2849149"/>
    <lineage>
        <taxon>Bacteria</taxon>
        <taxon>Pseudomonadati</taxon>
        <taxon>Pseudomonadota</taxon>
        <taxon>Alphaproteobacteria</taxon>
        <taxon>Hyphomicrobiales</taxon>
        <taxon>Reyranellaceae</taxon>
        <taxon>Reyranella</taxon>
    </lineage>
</organism>
<evidence type="ECO:0000256" key="1">
    <source>
        <dbReference type="SAM" id="SignalP"/>
    </source>
</evidence>
<accession>A0ABS6II43</accession>
<name>A0ABS6II43_9HYPH</name>
<comment type="caution">
    <text evidence="2">The sequence shown here is derived from an EMBL/GenBank/DDBJ whole genome shotgun (WGS) entry which is preliminary data.</text>
</comment>
<protein>
    <submittedName>
        <fullName evidence="2">Outer membrane lipoprotein carrier protein LolA</fullName>
    </submittedName>
</protein>
<dbReference type="InterPro" id="IPR004564">
    <property type="entry name" value="OM_lipoprot_carrier_LolA-like"/>
</dbReference>
<feature type="chain" id="PRO_5045171385" evidence="1">
    <location>
        <begin position="37"/>
        <end position="231"/>
    </location>
</feature>
<evidence type="ECO:0000313" key="3">
    <source>
        <dbReference type="Proteomes" id="UP000727907"/>
    </source>
</evidence>
<gene>
    <name evidence="2" type="ORF">KQ910_10045</name>
</gene>
<evidence type="ECO:0000313" key="2">
    <source>
        <dbReference type="EMBL" id="MBU8874105.1"/>
    </source>
</evidence>
<feature type="signal peptide" evidence="1">
    <location>
        <begin position="1"/>
        <end position="36"/>
    </location>
</feature>
<proteinExistence type="predicted"/>
<sequence>MLDSAVFDRHIRPMRTLFAALSSAALLSLGAAQAHAQAPAPVQQAQAPASNPQVAEVERYFNGIRTMQARFVQSNPGGTVVQGTLSVSRPGRMRFEYDPPSQLKIVADGSQVTMWDIANRDFGQWPIGWTAASFLVRDPMVLQGGDLTVEKIERTDGMLQLTMSQTKKPNEGKVIVRLGENPMVLRGWSIIDNRGQRVDVALNGLQTGLPLAASLFKFDGPDAGQIRRGAN</sequence>
<dbReference type="PANTHER" id="PTHR35869">
    <property type="entry name" value="OUTER-MEMBRANE LIPOPROTEIN CARRIER PROTEIN"/>
    <property type="match status" value="1"/>
</dbReference>
<keyword evidence="2" id="KW-0449">Lipoprotein</keyword>
<dbReference type="PANTHER" id="PTHR35869:SF1">
    <property type="entry name" value="OUTER-MEMBRANE LIPOPROTEIN CARRIER PROTEIN"/>
    <property type="match status" value="1"/>
</dbReference>
<dbReference type="Pfam" id="PF03548">
    <property type="entry name" value="LolA"/>
    <property type="match status" value="1"/>
</dbReference>
<reference evidence="2 3" key="1">
    <citation type="submission" date="2021-06" db="EMBL/GenBank/DDBJ databases">
        <authorList>
            <person name="Lee D.H."/>
        </authorList>
    </citation>
    <scope>NUCLEOTIDE SEQUENCE [LARGE SCALE GENOMIC DNA]</scope>
    <source>
        <strain evidence="2 3">MMS21-HV4-11</strain>
    </source>
</reference>
<dbReference type="Proteomes" id="UP000727907">
    <property type="component" value="Unassembled WGS sequence"/>
</dbReference>
<dbReference type="RefSeq" id="WP_216959057.1">
    <property type="nucleotide sequence ID" value="NZ_JAHOPB010000001.1"/>
</dbReference>